<feature type="binding site" evidence="7">
    <location>
        <position position="277"/>
    </location>
    <ligand>
        <name>3',5'-cyclic AMP</name>
        <dbReference type="ChEBI" id="CHEBI:58165"/>
        <label>2</label>
    </ligand>
</feature>
<feature type="compositionally biased region" description="Polar residues" evidence="8">
    <location>
        <begin position="1"/>
        <end position="13"/>
    </location>
</feature>
<feature type="binding site" evidence="7">
    <location>
        <position position="143"/>
    </location>
    <ligand>
        <name>3',5'-cyclic AMP</name>
        <dbReference type="ChEBI" id="CHEBI:58165"/>
        <label>1</label>
    </ligand>
</feature>
<reference evidence="10 11" key="1">
    <citation type="submission" date="2024-03" db="EMBL/GenBank/DDBJ databases">
        <title>Complete genome sequence of the green alga Chloropicon roscoffensis RCC1871.</title>
        <authorList>
            <person name="Lemieux C."/>
            <person name="Pombert J.-F."/>
            <person name="Otis C."/>
            <person name="Turmel M."/>
        </authorList>
    </citation>
    <scope>NUCLEOTIDE SEQUENCE [LARGE SCALE GENOMIC DNA]</scope>
    <source>
        <strain evidence="10 11">RCC1871</strain>
    </source>
</reference>
<feature type="domain" description="Cyclic nucleotide-binding" evidence="9">
    <location>
        <begin position="78"/>
        <end position="193"/>
    </location>
</feature>
<dbReference type="InterPro" id="IPR018490">
    <property type="entry name" value="cNMP-bd_dom_sf"/>
</dbReference>
<feature type="domain" description="Cyclic nucleotide-binding" evidence="9">
    <location>
        <begin position="196"/>
        <end position="318"/>
    </location>
</feature>
<dbReference type="GO" id="GO:0030552">
    <property type="term" value="F:cAMP binding"/>
    <property type="evidence" value="ECO:0007669"/>
    <property type="project" value="UniProtKB-KW"/>
</dbReference>
<dbReference type="InterPro" id="IPR000595">
    <property type="entry name" value="cNMP-bd_dom"/>
</dbReference>
<dbReference type="GO" id="GO:0005829">
    <property type="term" value="C:cytosol"/>
    <property type="evidence" value="ECO:0007669"/>
    <property type="project" value="TreeGrafter"/>
</dbReference>
<dbReference type="EMBL" id="CP151502">
    <property type="protein sequence ID" value="WZN59484.1"/>
    <property type="molecule type" value="Genomic_DNA"/>
</dbReference>
<evidence type="ECO:0000259" key="9">
    <source>
        <dbReference type="PROSITE" id="PS50042"/>
    </source>
</evidence>
<dbReference type="SMART" id="SM00100">
    <property type="entry name" value="cNMP"/>
    <property type="match status" value="2"/>
</dbReference>
<keyword evidence="6 7" id="KW-0114">cAMP</keyword>
<accession>A0AAX4P0P8</accession>
<name>A0AAX4P0P8_9CHLO</name>
<evidence type="ECO:0000313" key="10">
    <source>
        <dbReference type="EMBL" id="WZN59484.1"/>
    </source>
</evidence>
<dbReference type="GO" id="GO:0034236">
    <property type="term" value="F:protein kinase A catalytic subunit binding"/>
    <property type="evidence" value="ECO:0007669"/>
    <property type="project" value="TreeGrafter"/>
</dbReference>
<evidence type="ECO:0000256" key="5">
    <source>
        <dbReference type="ARBA" id="ARBA00022741"/>
    </source>
</evidence>
<dbReference type="PIRSF" id="PIRSF000548">
    <property type="entry name" value="PK_regulatory"/>
    <property type="match status" value="1"/>
</dbReference>
<evidence type="ECO:0000256" key="2">
    <source>
        <dbReference type="ARBA" id="ARBA00022553"/>
    </source>
</evidence>
<evidence type="ECO:0000256" key="3">
    <source>
        <dbReference type="ARBA" id="ARBA00022566"/>
    </source>
</evidence>
<evidence type="ECO:0000256" key="1">
    <source>
        <dbReference type="ARBA" id="ARBA00005753"/>
    </source>
</evidence>
<feature type="region of interest" description="Disordered" evidence="8">
    <location>
        <begin position="1"/>
        <end position="43"/>
    </location>
</feature>
<keyword evidence="11" id="KW-1185">Reference proteome</keyword>
<keyword evidence="4" id="KW-0677">Repeat</keyword>
<sequence>MGNICSSGASNDVSAVGSGSPGKAEKSEKPVNFVPRRRASVSAETSSVTMGKIVQKVVHEKSDDAKERIKISMEKCILFDGLDNEQEGDIIDAMFEKKVDKDEMIIKEGDEGDNFYIIERGEFVALKGDQEVFSYDNKGSFGELALMYNCPRAATVIAKCEGTLWCVDRLSFRNIIVVSTAKKRLQYERTLSQIELFQVLTPEDRSVIADCLTLELYEPGEFILKEGEELTSDSKFYIVEKGEIECFKKIGEERKLVKKIEAGGYFGEMALIEEKPRAADCVAGTKVKVLSMARTAFERIMGSAEEILGERIAEYKKINSDAV</sequence>
<keyword evidence="5 7" id="KW-0547">Nucleotide-binding</keyword>
<evidence type="ECO:0000256" key="4">
    <source>
        <dbReference type="ARBA" id="ARBA00022737"/>
    </source>
</evidence>
<dbReference type="GO" id="GO:0005952">
    <property type="term" value="C:cAMP-dependent protein kinase complex"/>
    <property type="evidence" value="ECO:0007669"/>
    <property type="project" value="InterPro"/>
</dbReference>
<evidence type="ECO:0000256" key="7">
    <source>
        <dbReference type="PIRSR" id="PIRSR000548-1"/>
    </source>
</evidence>
<dbReference type="Pfam" id="PF00027">
    <property type="entry name" value="cNMP_binding"/>
    <property type="match status" value="2"/>
</dbReference>
<dbReference type="PANTHER" id="PTHR11635:SF152">
    <property type="entry name" value="CAMP-DEPENDENT PROTEIN KINASE TYPE I REGULATORY SUBUNIT-RELATED"/>
    <property type="match status" value="1"/>
</dbReference>
<proteinExistence type="inferred from homology"/>
<dbReference type="Gene3D" id="2.60.120.10">
    <property type="entry name" value="Jelly Rolls"/>
    <property type="match status" value="2"/>
</dbReference>
<feature type="binding site" evidence="7">
    <location>
        <position position="268"/>
    </location>
    <ligand>
        <name>3',5'-cyclic AMP</name>
        <dbReference type="ChEBI" id="CHEBI:58165"/>
        <label>2</label>
    </ligand>
</feature>
<dbReference type="PANTHER" id="PTHR11635">
    <property type="entry name" value="CAMP-DEPENDENT PROTEIN KINASE REGULATORY CHAIN"/>
    <property type="match status" value="1"/>
</dbReference>
<dbReference type="Proteomes" id="UP001472866">
    <property type="component" value="Chromosome 02"/>
</dbReference>
<dbReference type="SUPFAM" id="SSF51206">
    <property type="entry name" value="cAMP-binding domain-like"/>
    <property type="match status" value="2"/>
</dbReference>
<gene>
    <name evidence="10" type="ORF">HKI87_02g10100</name>
</gene>
<organism evidence="10 11">
    <name type="scientific">Chloropicon roscoffensis</name>
    <dbReference type="NCBI Taxonomy" id="1461544"/>
    <lineage>
        <taxon>Eukaryota</taxon>
        <taxon>Viridiplantae</taxon>
        <taxon>Chlorophyta</taxon>
        <taxon>Chloropicophyceae</taxon>
        <taxon>Chloropicales</taxon>
        <taxon>Chloropicaceae</taxon>
        <taxon>Chloropicon</taxon>
    </lineage>
</organism>
<dbReference type="InterPro" id="IPR014710">
    <property type="entry name" value="RmlC-like_jellyroll"/>
</dbReference>
<evidence type="ECO:0000256" key="6">
    <source>
        <dbReference type="ARBA" id="ARBA00023149"/>
    </source>
</evidence>
<keyword evidence="3 7" id="KW-0116">cAMP-binding</keyword>
<dbReference type="InterPro" id="IPR012198">
    <property type="entry name" value="cAMP_dep_PK_reg_su"/>
</dbReference>
<dbReference type="InterPro" id="IPR050503">
    <property type="entry name" value="cAMP-dep_PK_reg_su-like"/>
</dbReference>
<keyword evidence="2" id="KW-0597">Phosphoprotein</keyword>
<feature type="binding site" evidence="7">
    <location>
        <position position="152"/>
    </location>
    <ligand>
        <name>3',5'-cyclic AMP</name>
        <dbReference type="ChEBI" id="CHEBI:58165"/>
        <label>1</label>
    </ligand>
</feature>
<dbReference type="PROSITE" id="PS50042">
    <property type="entry name" value="CNMP_BINDING_3"/>
    <property type="match status" value="2"/>
</dbReference>
<dbReference type="PROSITE" id="PS00889">
    <property type="entry name" value="CNMP_BINDING_2"/>
    <property type="match status" value="1"/>
</dbReference>
<dbReference type="CDD" id="cd00038">
    <property type="entry name" value="CAP_ED"/>
    <property type="match status" value="2"/>
</dbReference>
<dbReference type="GO" id="GO:0004862">
    <property type="term" value="F:cAMP-dependent protein kinase inhibitor activity"/>
    <property type="evidence" value="ECO:0007669"/>
    <property type="project" value="TreeGrafter"/>
</dbReference>
<protein>
    <submittedName>
        <fullName evidence="10">Alpha regulatory subunit of cAMP-dependent protein kinase</fullName>
    </submittedName>
</protein>
<dbReference type="AlphaFoldDB" id="A0AAX4P0P8"/>
<evidence type="ECO:0000313" key="11">
    <source>
        <dbReference type="Proteomes" id="UP001472866"/>
    </source>
</evidence>
<comment type="similarity">
    <text evidence="1">Belongs to the cAMP-dependent kinase regulatory chain family.</text>
</comment>
<evidence type="ECO:0000256" key="8">
    <source>
        <dbReference type="SAM" id="MobiDB-lite"/>
    </source>
</evidence>
<dbReference type="PROSITE" id="PS00888">
    <property type="entry name" value="CNMP_BINDING_1"/>
    <property type="match status" value="1"/>
</dbReference>
<dbReference type="PRINTS" id="PR00103">
    <property type="entry name" value="CAMPKINASE"/>
</dbReference>
<dbReference type="InterPro" id="IPR018488">
    <property type="entry name" value="cNMP-bd_CS"/>
</dbReference>